<proteinExistence type="predicted"/>
<reference evidence="1" key="1">
    <citation type="journal article" date="2019" name="Sci. Rep.">
        <title>Draft genome of Tanacetum cinerariifolium, the natural source of mosquito coil.</title>
        <authorList>
            <person name="Yamashiro T."/>
            <person name="Shiraishi A."/>
            <person name="Satake H."/>
            <person name="Nakayama K."/>
        </authorList>
    </citation>
    <scope>NUCLEOTIDE SEQUENCE</scope>
</reference>
<gene>
    <name evidence="1" type="ORF">Tci_889810</name>
</gene>
<name>A0A699U715_TANCI</name>
<evidence type="ECO:0000313" key="1">
    <source>
        <dbReference type="EMBL" id="GFD17841.1"/>
    </source>
</evidence>
<feature type="non-terminal residue" evidence="1">
    <location>
        <position position="143"/>
    </location>
</feature>
<accession>A0A699U715</accession>
<dbReference type="AlphaFoldDB" id="A0A699U715"/>
<organism evidence="1">
    <name type="scientific">Tanacetum cinerariifolium</name>
    <name type="common">Dalmatian daisy</name>
    <name type="synonym">Chrysanthemum cinerariifolium</name>
    <dbReference type="NCBI Taxonomy" id="118510"/>
    <lineage>
        <taxon>Eukaryota</taxon>
        <taxon>Viridiplantae</taxon>
        <taxon>Streptophyta</taxon>
        <taxon>Embryophyta</taxon>
        <taxon>Tracheophyta</taxon>
        <taxon>Spermatophyta</taxon>
        <taxon>Magnoliopsida</taxon>
        <taxon>eudicotyledons</taxon>
        <taxon>Gunneridae</taxon>
        <taxon>Pentapetalae</taxon>
        <taxon>asterids</taxon>
        <taxon>campanulids</taxon>
        <taxon>Asterales</taxon>
        <taxon>Asteraceae</taxon>
        <taxon>Asteroideae</taxon>
        <taxon>Anthemideae</taxon>
        <taxon>Anthemidinae</taxon>
        <taxon>Tanacetum</taxon>
    </lineage>
</organism>
<dbReference type="EMBL" id="BKCJ011303269">
    <property type="protein sequence ID" value="GFD17841.1"/>
    <property type="molecule type" value="Genomic_DNA"/>
</dbReference>
<protein>
    <submittedName>
        <fullName evidence="1">Uncharacterized protein</fullName>
    </submittedName>
</protein>
<comment type="caution">
    <text evidence="1">The sequence shown here is derived from an EMBL/GenBank/DDBJ whole genome shotgun (WGS) entry which is preliminary data.</text>
</comment>
<feature type="non-terminal residue" evidence="1">
    <location>
        <position position="1"/>
    </location>
</feature>
<sequence length="143" mass="15404">GGPIPANGKLLVAQHIHDAHGRKGYFAEVGPLRHGRAHEQAAVRAARDGEVVGVGVVQHFQLHAAFVGDEHRNLGAVLAGVEYLRGEVLGGVHVHRRRLENGALVGGRVVFINRSRVRKRREGVVQVLVGAPPAKARRRADGR</sequence>